<protein>
    <submittedName>
        <fullName evidence="10">L,D-transpeptidase family protein</fullName>
    </submittedName>
</protein>
<name>A0ABS9UT10_9BACT</name>
<dbReference type="PROSITE" id="PS52029">
    <property type="entry name" value="LD_TPASE"/>
    <property type="match status" value="1"/>
</dbReference>
<feature type="domain" description="L,D-TPase catalytic" evidence="9">
    <location>
        <begin position="327"/>
        <end position="504"/>
    </location>
</feature>
<feature type="chain" id="PRO_5045252957" evidence="8">
    <location>
        <begin position="24"/>
        <end position="561"/>
    </location>
</feature>
<dbReference type="InterPro" id="IPR002477">
    <property type="entry name" value="Peptidoglycan-bd-like"/>
</dbReference>
<dbReference type="InterPro" id="IPR036365">
    <property type="entry name" value="PGBD-like_sf"/>
</dbReference>
<sequence>MKKTLLKFLFIILLGFQYGNLTAQNNQGEISNLIRSLIEKDSPDSDQKVIGQELFSAVTIKSFYSDRVFEPAWSDGKVLPEIAYEMRYEIQQIQFDGLNPADYHLSAINELFGRYENSRKSKGVFLPNDFAALDVLLSDAYLIISSHLYLGKVNPANLKSVWNIQRSATELQAGERLVTALAKGSIRKSFEELYPTFTIYKRMRDGLRYMYGHEKRYNSKYIGSWKKLKIDKSIKVGDSDNQINEIRSRLMFWEFISKDFVKDDKTYDSIMELGIKKLQARHGLETDGVIGQGTVYALNQSPSDLIATAKVNMERLRWLSADIKEQELILVNTANFQLDFISKRDTLLSSKVIVGKSYHATPQFDAEMSYLVFSPTWTVPNSITRNEIIPAIKKNPNYLASKNMVVINNSGVLIDPGTIDWQKTNPRKFPYMIRQEPGAQNSLGLVKFMFPNQYSVYIHDTPSRSLFSREDRALSHGCIRIQNPAELAKLLLSFDSQWTEAKIDEAMKQKKERVVTLDRKIPVVIFYLTYWADSKGQEYYRRDIYDRDSEILKALSQVRKT</sequence>
<evidence type="ECO:0000256" key="1">
    <source>
        <dbReference type="ARBA" id="ARBA00004752"/>
    </source>
</evidence>
<keyword evidence="3" id="KW-0808">Transferase</keyword>
<evidence type="ECO:0000256" key="4">
    <source>
        <dbReference type="ARBA" id="ARBA00022960"/>
    </source>
</evidence>
<dbReference type="Pfam" id="PF01471">
    <property type="entry name" value="PG_binding_1"/>
    <property type="match status" value="1"/>
</dbReference>
<comment type="caution">
    <text evidence="10">The sequence shown here is derived from an EMBL/GenBank/DDBJ whole genome shotgun (WGS) entry which is preliminary data.</text>
</comment>
<evidence type="ECO:0000256" key="7">
    <source>
        <dbReference type="PROSITE-ProRule" id="PRU01373"/>
    </source>
</evidence>
<proteinExistence type="inferred from homology"/>
<feature type="active site" description="Nucleophile" evidence="7">
    <location>
        <position position="478"/>
    </location>
</feature>
<dbReference type="Pfam" id="PF03734">
    <property type="entry name" value="YkuD"/>
    <property type="match status" value="1"/>
</dbReference>
<comment type="similarity">
    <text evidence="2">Belongs to the YkuD family.</text>
</comment>
<evidence type="ECO:0000256" key="6">
    <source>
        <dbReference type="ARBA" id="ARBA00023316"/>
    </source>
</evidence>
<evidence type="ECO:0000259" key="9">
    <source>
        <dbReference type="PROSITE" id="PS52029"/>
    </source>
</evidence>
<evidence type="ECO:0000313" key="10">
    <source>
        <dbReference type="EMBL" id="MCH7399761.1"/>
    </source>
</evidence>
<dbReference type="Pfam" id="PF20142">
    <property type="entry name" value="Scaffold"/>
    <property type="match status" value="1"/>
</dbReference>
<dbReference type="EMBL" id="JAKZGS010000020">
    <property type="protein sequence ID" value="MCH7399761.1"/>
    <property type="molecule type" value="Genomic_DNA"/>
</dbReference>
<comment type="pathway">
    <text evidence="1 7">Cell wall biogenesis; peptidoglycan biosynthesis.</text>
</comment>
<accession>A0ABS9UT10</accession>
<evidence type="ECO:0000256" key="3">
    <source>
        <dbReference type="ARBA" id="ARBA00022679"/>
    </source>
</evidence>
<dbReference type="InterPro" id="IPR045380">
    <property type="entry name" value="LD_TPept_scaffold_dom"/>
</dbReference>
<dbReference type="Gene3D" id="2.40.440.10">
    <property type="entry name" value="L,D-transpeptidase catalytic domain-like"/>
    <property type="match status" value="1"/>
</dbReference>
<dbReference type="InterPro" id="IPR036366">
    <property type="entry name" value="PGBDSf"/>
</dbReference>
<keyword evidence="4 7" id="KW-0133">Cell shape</keyword>
<keyword evidence="11" id="KW-1185">Reference proteome</keyword>
<keyword evidence="5 7" id="KW-0573">Peptidoglycan synthesis</keyword>
<feature type="signal peptide" evidence="8">
    <location>
        <begin position="1"/>
        <end position="23"/>
    </location>
</feature>
<keyword evidence="8" id="KW-0732">Signal</keyword>
<dbReference type="InterPro" id="IPR005490">
    <property type="entry name" value="LD_TPept_cat_dom"/>
</dbReference>
<dbReference type="Gene3D" id="1.10.101.10">
    <property type="entry name" value="PGBD-like superfamily/PGBD"/>
    <property type="match status" value="1"/>
</dbReference>
<evidence type="ECO:0000313" key="11">
    <source>
        <dbReference type="Proteomes" id="UP001165488"/>
    </source>
</evidence>
<dbReference type="InterPro" id="IPR052905">
    <property type="entry name" value="LD-transpeptidase_YkuD-like"/>
</dbReference>
<dbReference type="PANTHER" id="PTHR41533:SF2">
    <property type="entry name" value="BLR7131 PROTEIN"/>
    <property type="match status" value="1"/>
</dbReference>
<dbReference type="CDD" id="cd16913">
    <property type="entry name" value="YkuD_like"/>
    <property type="match status" value="1"/>
</dbReference>
<reference evidence="10" key="1">
    <citation type="submission" date="2022-03" db="EMBL/GenBank/DDBJ databases">
        <title>De novo assembled genomes of Belliella spp. (Cyclobacteriaceae) strains.</title>
        <authorList>
            <person name="Szabo A."/>
            <person name="Korponai K."/>
            <person name="Felfoldi T."/>
        </authorList>
    </citation>
    <scope>NUCLEOTIDE SEQUENCE</scope>
    <source>
        <strain evidence="10">DSM 107340</strain>
    </source>
</reference>
<evidence type="ECO:0000256" key="2">
    <source>
        <dbReference type="ARBA" id="ARBA00005992"/>
    </source>
</evidence>
<evidence type="ECO:0000256" key="5">
    <source>
        <dbReference type="ARBA" id="ARBA00022984"/>
    </source>
</evidence>
<organism evidence="10 11">
    <name type="scientific">Belliella calami</name>
    <dbReference type="NCBI Taxonomy" id="2923436"/>
    <lineage>
        <taxon>Bacteria</taxon>
        <taxon>Pseudomonadati</taxon>
        <taxon>Bacteroidota</taxon>
        <taxon>Cytophagia</taxon>
        <taxon>Cytophagales</taxon>
        <taxon>Cyclobacteriaceae</taxon>
        <taxon>Belliella</taxon>
    </lineage>
</organism>
<keyword evidence="6 7" id="KW-0961">Cell wall biogenesis/degradation</keyword>
<evidence type="ECO:0000256" key="8">
    <source>
        <dbReference type="SAM" id="SignalP"/>
    </source>
</evidence>
<dbReference type="InterPro" id="IPR038063">
    <property type="entry name" value="Transpep_catalytic_dom"/>
</dbReference>
<dbReference type="SUPFAM" id="SSF47090">
    <property type="entry name" value="PGBD-like"/>
    <property type="match status" value="1"/>
</dbReference>
<dbReference type="RefSeq" id="WP_241276256.1">
    <property type="nucleotide sequence ID" value="NZ_JAKZGS010000020.1"/>
</dbReference>
<feature type="active site" description="Proton donor/acceptor" evidence="7">
    <location>
        <position position="459"/>
    </location>
</feature>
<dbReference type="Proteomes" id="UP001165488">
    <property type="component" value="Unassembled WGS sequence"/>
</dbReference>
<dbReference type="SUPFAM" id="SSF141523">
    <property type="entry name" value="L,D-transpeptidase catalytic domain-like"/>
    <property type="match status" value="1"/>
</dbReference>
<dbReference type="PANTHER" id="PTHR41533">
    <property type="entry name" value="L,D-TRANSPEPTIDASE HI_1667-RELATED"/>
    <property type="match status" value="1"/>
</dbReference>
<gene>
    <name evidence="10" type="ORF">MM236_17335</name>
</gene>